<feature type="transmembrane region" description="Helical" evidence="7">
    <location>
        <begin position="111"/>
        <end position="132"/>
    </location>
</feature>
<feature type="transmembrane region" description="Helical" evidence="7">
    <location>
        <begin position="12"/>
        <end position="32"/>
    </location>
</feature>
<dbReference type="InterPro" id="IPR035906">
    <property type="entry name" value="MetI-like_sf"/>
</dbReference>
<dbReference type="PROSITE" id="PS50928">
    <property type="entry name" value="ABC_TM1"/>
    <property type="match status" value="1"/>
</dbReference>
<protein>
    <submittedName>
        <fullName evidence="9 11">ABC transporter permease</fullName>
    </submittedName>
    <submittedName>
        <fullName evidence="10">Carbohydrate ABC transporter permease</fullName>
    </submittedName>
</protein>
<dbReference type="PANTHER" id="PTHR43744">
    <property type="entry name" value="ABC TRANSPORTER PERMEASE PROTEIN MG189-RELATED-RELATED"/>
    <property type="match status" value="1"/>
</dbReference>
<dbReference type="EMBL" id="JXXK01000037">
    <property type="protein sequence ID" value="KJF38571.1"/>
    <property type="molecule type" value="Genomic_DNA"/>
</dbReference>
<name>A0A0D8IWB1_9FIRM</name>
<dbReference type="InterPro" id="IPR000515">
    <property type="entry name" value="MetI-like"/>
</dbReference>
<dbReference type="Proteomes" id="UP000032483">
    <property type="component" value="Unassembled WGS sequence"/>
</dbReference>
<evidence type="ECO:0000313" key="14">
    <source>
        <dbReference type="Proteomes" id="UP000449193"/>
    </source>
</evidence>
<evidence type="ECO:0000313" key="10">
    <source>
        <dbReference type="EMBL" id="MST92310.1"/>
    </source>
</evidence>
<dbReference type="EMBL" id="WMZR01000029">
    <property type="protein sequence ID" value="MTS52993.1"/>
    <property type="molecule type" value="Genomic_DNA"/>
</dbReference>
<evidence type="ECO:0000259" key="8">
    <source>
        <dbReference type="PROSITE" id="PS50928"/>
    </source>
</evidence>
<dbReference type="Pfam" id="PF00528">
    <property type="entry name" value="BPD_transp_1"/>
    <property type="match status" value="1"/>
</dbReference>
<dbReference type="PANTHER" id="PTHR43744:SF9">
    <property type="entry name" value="POLYGALACTURONAN_RHAMNOGALACTURONAN TRANSPORT SYSTEM PERMEASE PROTEIN YTCP"/>
    <property type="match status" value="1"/>
</dbReference>
<evidence type="ECO:0000256" key="2">
    <source>
        <dbReference type="ARBA" id="ARBA00022448"/>
    </source>
</evidence>
<dbReference type="GeneID" id="42858291"/>
<reference evidence="9" key="1">
    <citation type="submission" date="2015-02" db="EMBL/GenBank/DDBJ databases">
        <title>A novel member of the family Ruminococcaceae isolated from human feces.</title>
        <authorList>
            <person name="Shkoporov A.N."/>
            <person name="Chaplin A.V."/>
            <person name="Motuzova O.V."/>
            <person name="Kafarskaia L.I."/>
            <person name="Khokhlova E.V."/>
            <person name="Efimov B.A."/>
        </authorList>
    </citation>
    <scope>NUCLEOTIDE SEQUENCE [LARGE SCALE GENOMIC DNA]</scope>
    <source>
        <strain evidence="9">585-1</strain>
    </source>
</reference>
<evidence type="ECO:0000256" key="4">
    <source>
        <dbReference type="ARBA" id="ARBA00022692"/>
    </source>
</evidence>
<dbReference type="CDD" id="cd06261">
    <property type="entry name" value="TM_PBP2"/>
    <property type="match status" value="1"/>
</dbReference>
<evidence type="ECO:0000256" key="7">
    <source>
        <dbReference type="RuleBase" id="RU363032"/>
    </source>
</evidence>
<dbReference type="GO" id="GO:0005886">
    <property type="term" value="C:plasma membrane"/>
    <property type="evidence" value="ECO:0007669"/>
    <property type="project" value="UniProtKB-SubCell"/>
</dbReference>
<evidence type="ECO:0000256" key="6">
    <source>
        <dbReference type="ARBA" id="ARBA00023136"/>
    </source>
</evidence>
<keyword evidence="6 7" id="KW-0472">Membrane</keyword>
<comment type="caution">
    <text evidence="9">The sequence shown here is derived from an EMBL/GenBank/DDBJ whole genome shotgun (WGS) entry which is preliminary data.</text>
</comment>
<proteinExistence type="inferred from homology"/>
<feature type="transmembrane region" description="Helical" evidence="7">
    <location>
        <begin position="79"/>
        <end position="99"/>
    </location>
</feature>
<dbReference type="EMBL" id="VUNJ01000009">
    <property type="protein sequence ID" value="MST92310.1"/>
    <property type="molecule type" value="Genomic_DNA"/>
</dbReference>
<evidence type="ECO:0000313" key="9">
    <source>
        <dbReference type="EMBL" id="KJF38571.1"/>
    </source>
</evidence>
<dbReference type="Proteomes" id="UP000431913">
    <property type="component" value="Unassembled WGS sequence"/>
</dbReference>
<reference evidence="11 14" key="2">
    <citation type="journal article" date="2019" name="Nat. Med.">
        <title>A library of human gut bacterial isolates paired with longitudinal multiomics data enables mechanistic microbiome research.</title>
        <authorList>
            <person name="Poyet M."/>
            <person name="Groussin M."/>
            <person name="Gibbons S.M."/>
            <person name="Avila-Pacheco J."/>
            <person name="Jiang X."/>
            <person name="Kearney S.M."/>
            <person name="Perrotta A.R."/>
            <person name="Berdy B."/>
            <person name="Zhao S."/>
            <person name="Lieberman T.D."/>
            <person name="Swanson P.K."/>
            <person name="Smith M."/>
            <person name="Roesemann S."/>
            <person name="Alexander J.E."/>
            <person name="Rich S.A."/>
            <person name="Livny J."/>
            <person name="Vlamakis H."/>
            <person name="Clish C."/>
            <person name="Bullock K."/>
            <person name="Deik A."/>
            <person name="Scott J."/>
            <person name="Pierce K.A."/>
            <person name="Xavier R.J."/>
            <person name="Alm E.J."/>
        </authorList>
    </citation>
    <scope>NUCLEOTIDE SEQUENCE [LARGE SCALE GENOMIC DNA]</scope>
    <source>
        <strain evidence="11 14">BIOML-A7</strain>
    </source>
</reference>
<keyword evidence="2 7" id="KW-0813">Transport</keyword>
<evidence type="ECO:0000313" key="12">
    <source>
        <dbReference type="Proteomes" id="UP000032483"/>
    </source>
</evidence>
<comment type="similarity">
    <text evidence="7">Belongs to the binding-protein-dependent transport system permease family.</text>
</comment>
<feature type="transmembrane region" description="Helical" evidence="7">
    <location>
        <begin position="258"/>
        <end position="278"/>
    </location>
</feature>
<evidence type="ECO:0000256" key="3">
    <source>
        <dbReference type="ARBA" id="ARBA00022475"/>
    </source>
</evidence>
<dbReference type="Gene3D" id="1.10.3720.10">
    <property type="entry name" value="MetI-like"/>
    <property type="match status" value="1"/>
</dbReference>
<evidence type="ECO:0000313" key="11">
    <source>
        <dbReference type="EMBL" id="MTS52993.1"/>
    </source>
</evidence>
<accession>A0A0D8IWB1</accession>
<evidence type="ECO:0000313" key="13">
    <source>
        <dbReference type="Proteomes" id="UP000431913"/>
    </source>
</evidence>
<evidence type="ECO:0000256" key="5">
    <source>
        <dbReference type="ARBA" id="ARBA00022989"/>
    </source>
</evidence>
<keyword evidence="3" id="KW-1003">Cell membrane</keyword>
<gene>
    <name evidence="10" type="ORF">FYJ76_10230</name>
    <name evidence="11" type="ORF">GMD52_15845</name>
    <name evidence="9" type="ORF">TQ39_17260</name>
</gene>
<organism evidence="9 12">
    <name type="scientific">Ruthenibacterium lactatiformans</name>
    <dbReference type="NCBI Taxonomy" id="1550024"/>
    <lineage>
        <taxon>Bacteria</taxon>
        <taxon>Bacillati</taxon>
        <taxon>Bacillota</taxon>
        <taxon>Clostridia</taxon>
        <taxon>Eubacteriales</taxon>
        <taxon>Oscillospiraceae</taxon>
        <taxon>Ruthenibacterium</taxon>
    </lineage>
</organism>
<feature type="transmembrane region" description="Helical" evidence="7">
    <location>
        <begin position="183"/>
        <end position="205"/>
    </location>
</feature>
<evidence type="ECO:0000256" key="1">
    <source>
        <dbReference type="ARBA" id="ARBA00004651"/>
    </source>
</evidence>
<sequence length="293" mass="33402">MKLKKKQQITAFEVCLYLFFGVLALLTLYPFYNVLIVSFSNTVTSVKYSPYLFPHVFDLTGYKAIIKDVYFFKSLGTTLLVTVLGTTLNMVFSVVAAYVLSRKRLIGRKVFLSAILFTMLFSGGLIPTYLVICDLQLDNTIWSMILPTMISTYYLIIMKNYFASLPPSLEEAARIDGANEFVVLTRIFVPISKPFMATFALFYAVERWNGWWEAFLYINDKNIKPLQIYLRDILVSFNTQLGSQAQSMLSGDKVFVQSVQMAAIVITMLPILCLYPFLQKYFVKGVMIGSVKE</sequence>
<dbReference type="GO" id="GO:0055085">
    <property type="term" value="P:transmembrane transport"/>
    <property type="evidence" value="ECO:0007669"/>
    <property type="project" value="InterPro"/>
</dbReference>
<feature type="transmembrane region" description="Helical" evidence="7">
    <location>
        <begin position="144"/>
        <end position="162"/>
    </location>
</feature>
<reference evidence="10 13" key="3">
    <citation type="submission" date="2019-08" db="EMBL/GenBank/DDBJ databases">
        <title>In-depth cultivation of the pig gut microbiome towards novel bacterial diversity and tailored functional studies.</title>
        <authorList>
            <person name="Wylensek D."/>
            <person name="Hitch T.C.A."/>
            <person name="Clavel T."/>
        </authorList>
    </citation>
    <scope>NUCLEOTIDE SEQUENCE [LARGE SCALE GENOMIC DNA]</scope>
    <source>
        <strain evidence="10 13">WCA3-601-WT-6J</strain>
    </source>
</reference>
<feature type="domain" description="ABC transmembrane type-1" evidence="8">
    <location>
        <begin position="75"/>
        <end position="278"/>
    </location>
</feature>
<dbReference type="SUPFAM" id="SSF161098">
    <property type="entry name" value="MetI-like"/>
    <property type="match status" value="1"/>
</dbReference>
<dbReference type="RefSeq" id="WP_050006435.1">
    <property type="nucleotide sequence ID" value="NZ_CAOJUJ010000015.1"/>
</dbReference>
<keyword evidence="4 7" id="KW-0812">Transmembrane</keyword>
<dbReference type="AlphaFoldDB" id="A0A0D8IWB1"/>
<keyword evidence="5 7" id="KW-1133">Transmembrane helix</keyword>
<comment type="subcellular location">
    <subcellularLocation>
        <location evidence="1 7">Cell membrane</location>
        <topology evidence="1 7">Multi-pass membrane protein</topology>
    </subcellularLocation>
</comment>
<dbReference type="PATRIC" id="fig|1550024.3.peg.3939"/>
<keyword evidence="12" id="KW-1185">Reference proteome</keyword>
<dbReference type="Proteomes" id="UP000449193">
    <property type="component" value="Unassembled WGS sequence"/>
</dbReference>